<evidence type="ECO:0000313" key="3">
    <source>
        <dbReference type="Proteomes" id="UP001223743"/>
    </source>
</evidence>
<feature type="domain" description="NADP-dependent oxidoreductase" evidence="1">
    <location>
        <begin position="21"/>
        <end position="317"/>
    </location>
</feature>
<dbReference type="Pfam" id="PF01042">
    <property type="entry name" value="Ribonuc_L-PSP"/>
    <property type="match status" value="1"/>
</dbReference>
<proteinExistence type="predicted"/>
<dbReference type="Pfam" id="PF00248">
    <property type="entry name" value="Aldo_ket_red"/>
    <property type="match status" value="1"/>
</dbReference>
<dbReference type="InterPro" id="IPR036812">
    <property type="entry name" value="NAD(P)_OxRdtase_dom_sf"/>
</dbReference>
<keyword evidence="3" id="KW-1185">Reference proteome</keyword>
<reference evidence="2 3" key="1">
    <citation type="submission" date="2023-07" db="EMBL/GenBank/DDBJ databases">
        <title>Genomic Encyclopedia of Type Strains, Phase IV (KMG-IV): sequencing the most valuable type-strain genomes for metagenomic binning, comparative biology and taxonomic classification.</title>
        <authorList>
            <person name="Goeker M."/>
        </authorList>
    </citation>
    <scope>NUCLEOTIDE SEQUENCE [LARGE SCALE GENOMIC DNA]</scope>
    <source>
        <strain evidence="2 3">B1-1</strain>
    </source>
</reference>
<gene>
    <name evidence="2" type="ORF">QO015_001862</name>
</gene>
<dbReference type="InterPro" id="IPR035959">
    <property type="entry name" value="RutC-like_sf"/>
</dbReference>
<accession>A0ABU0M5L0</accession>
<dbReference type="Gene3D" id="3.30.1330.40">
    <property type="entry name" value="RutC-like"/>
    <property type="match status" value="1"/>
</dbReference>
<organism evidence="2 3">
    <name type="scientific">Kaistia geumhonensis</name>
    <dbReference type="NCBI Taxonomy" id="410839"/>
    <lineage>
        <taxon>Bacteria</taxon>
        <taxon>Pseudomonadati</taxon>
        <taxon>Pseudomonadota</taxon>
        <taxon>Alphaproteobacteria</taxon>
        <taxon>Hyphomicrobiales</taxon>
        <taxon>Kaistiaceae</taxon>
        <taxon>Kaistia</taxon>
    </lineage>
</organism>
<name>A0ABU0M5L0_9HYPH</name>
<dbReference type="InterPro" id="IPR023210">
    <property type="entry name" value="NADP_OxRdtase_dom"/>
</dbReference>
<dbReference type="InterPro" id="IPR006175">
    <property type="entry name" value="YjgF/YER057c/UK114"/>
</dbReference>
<dbReference type="PRINTS" id="PR00069">
    <property type="entry name" value="ALDKETRDTASE"/>
</dbReference>
<protein>
    <submittedName>
        <fullName evidence="2">Aryl-alcohol dehydrogenase-like predicted oxidoreductase/enamine deaminase RidA (YjgF/YER057c/UK114 family)</fullName>
    </submittedName>
</protein>
<sequence>MTALPSAPARVTVPAGFTIPRIATGLWQIADMERGGQAVAIEPAAEAMLAYARAGFDAFDMADHYGSAELITGRFLKRAAEEGLKPFVSTKWCPTPGPMTREVVRAGVGRSLERLGVDSVDLMQFHWWSFEHPAYLDALAEMEEMRREGIIRHLGLTNFDTDHLRLVVKNGVTIATNQVSFSLLDRRAGGAMSAFCLESGIRLLAYGTMGGGWLSERWLGAAEPGDASDWSKMKYRRFVDAIGGWDALQGILAAAAAIAKKHGVSLSNVATRWVLDHSAVAAVIIGARLGEREHRADNLAAFAFHLDAEDRAALDAAFAQSRMLPGDCGDEYRKPPFLTASGDLSHHLATMPQIYRAEPVLGKPGRLRVDSGSIWEPIAGYSRAVRIGERILVSGTTATHTDGSTVCPGDIAGQTTYILDKIAASIAALGGRMDDVVRTRVYLRDANLWEPASRVHGRVFGETRPANTLLEIGTLVGPYEVEIEAEAVVDA</sequence>
<evidence type="ECO:0000313" key="2">
    <source>
        <dbReference type="EMBL" id="MDQ0516249.1"/>
    </source>
</evidence>
<dbReference type="PANTHER" id="PTHR43147">
    <property type="entry name" value="PROTEIN TAS"/>
    <property type="match status" value="1"/>
</dbReference>
<dbReference type="SUPFAM" id="SSF55298">
    <property type="entry name" value="YjgF-like"/>
    <property type="match status" value="1"/>
</dbReference>
<dbReference type="EMBL" id="JAUSWJ010000001">
    <property type="protein sequence ID" value="MDQ0516249.1"/>
    <property type="molecule type" value="Genomic_DNA"/>
</dbReference>
<comment type="caution">
    <text evidence="2">The sequence shown here is derived from an EMBL/GenBank/DDBJ whole genome shotgun (WGS) entry which is preliminary data.</text>
</comment>
<dbReference type="CDD" id="cd19101">
    <property type="entry name" value="AKR_unchar"/>
    <property type="match status" value="1"/>
</dbReference>
<dbReference type="InterPro" id="IPR020471">
    <property type="entry name" value="AKR"/>
</dbReference>
<dbReference type="PANTHER" id="PTHR43147:SF2">
    <property type="entry name" value="NADP-DEPENDENT OXIDOREDUCTASE DOMAIN-CONTAINING PROTEIN"/>
    <property type="match status" value="1"/>
</dbReference>
<dbReference type="RefSeq" id="WP_266279845.1">
    <property type="nucleotide sequence ID" value="NZ_JAPKNF010000001.1"/>
</dbReference>
<evidence type="ECO:0000259" key="1">
    <source>
        <dbReference type="Pfam" id="PF00248"/>
    </source>
</evidence>
<dbReference type="Gene3D" id="3.20.20.100">
    <property type="entry name" value="NADP-dependent oxidoreductase domain"/>
    <property type="match status" value="1"/>
</dbReference>
<dbReference type="Proteomes" id="UP001223743">
    <property type="component" value="Unassembled WGS sequence"/>
</dbReference>
<dbReference type="CDD" id="cd06154">
    <property type="entry name" value="YjgF_YER057c_UK114_like_6"/>
    <property type="match status" value="1"/>
</dbReference>
<dbReference type="SUPFAM" id="SSF51430">
    <property type="entry name" value="NAD(P)-linked oxidoreductase"/>
    <property type="match status" value="1"/>
</dbReference>